<dbReference type="GO" id="GO:0005524">
    <property type="term" value="F:ATP binding"/>
    <property type="evidence" value="ECO:0007669"/>
    <property type="project" value="UniProtKB-KW"/>
</dbReference>
<dbReference type="Gene3D" id="3.40.50.620">
    <property type="entry name" value="HUPs"/>
    <property type="match status" value="1"/>
</dbReference>
<dbReference type="InterPro" id="IPR009080">
    <property type="entry name" value="tRNAsynth_Ia_anticodon-bd"/>
</dbReference>
<dbReference type="AlphaFoldDB" id="A0AAU7QRH1"/>
<dbReference type="InterPro" id="IPR014729">
    <property type="entry name" value="Rossmann-like_a/b/a_fold"/>
</dbReference>
<keyword evidence="6 12" id="KW-0547">Nucleotide-binding</keyword>
<dbReference type="EMBL" id="CP157894">
    <property type="protein sequence ID" value="XBT18392.1"/>
    <property type="molecule type" value="Genomic_DNA"/>
</dbReference>
<evidence type="ECO:0000256" key="3">
    <source>
        <dbReference type="ARBA" id="ARBA00012838"/>
    </source>
</evidence>
<dbReference type="NCBIfam" id="TIGR00398">
    <property type="entry name" value="metG"/>
    <property type="match status" value="1"/>
</dbReference>
<dbReference type="InterPro" id="IPR014758">
    <property type="entry name" value="Met-tRNA_synth"/>
</dbReference>
<evidence type="ECO:0000256" key="5">
    <source>
        <dbReference type="ARBA" id="ARBA00022598"/>
    </source>
</evidence>
<dbReference type="SUPFAM" id="SSF52374">
    <property type="entry name" value="Nucleotidylyl transferase"/>
    <property type="match status" value="1"/>
</dbReference>
<keyword evidence="5 12" id="KW-0436">Ligase</keyword>
<evidence type="ECO:0000256" key="10">
    <source>
        <dbReference type="ARBA" id="ARBA00030904"/>
    </source>
</evidence>
<evidence type="ECO:0000256" key="12">
    <source>
        <dbReference type="RuleBase" id="RU363039"/>
    </source>
</evidence>
<keyword evidence="13" id="KW-0812">Transmembrane</keyword>
<evidence type="ECO:0000256" key="9">
    <source>
        <dbReference type="ARBA" id="ARBA00023146"/>
    </source>
</evidence>
<dbReference type="InterPro" id="IPR023458">
    <property type="entry name" value="Met-tRNA_ligase_1"/>
</dbReference>
<comment type="similarity">
    <text evidence="2">Belongs to the class-I aminoacyl-tRNA synthetase family. MetG type 1 subfamily.</text>
</comment>
<dbReference type="GO" id="GO:0005829">
    <property type="term" value="C:cytosol"/>
    <property type="evidence" value="ECO:0007669"/>
    <property type="project" value="TreeGrafter"/>
</dbReference>
<name>A0AAU7QRH1_9FLAO</name>
<dbReference type="InterPro" id="IPR015413">
    <property type="entry name" value="Methionyl/Leucyl_tRNA_Synth"/>
</dbReference>
<dbReference type="Pfam" id="PF09334">
    <property type="entry name" value="tRNA-synt_1g"/>
    <property type="match status" value="1"/>
</dbReference>
<evidence type="ECO:0000256" key="11">
    <source>
        <dbReference type="ARBA" id="ARBA00047364"/>
    </source>
</evidence>
<keyword evidence="8 12" id="KW-0648">Protein biosynthesis</keyword>
<keyword evidence="7 12" id="KW-0067">ATP-binding</keyword>
<feature type="transmembrane region" description="Helical" evidence="13">
    <location>
        <begin position="283"/>
        <end position="303"/>
    </location>
</feature>
<accession>A0AAU7QRH1</accession>
<dbReference type="InterPro" id="IPR029038">
    <property type="entry name" value="MetRS_Zn"/>
</dbReference>
<evidence type="ECO:0000256" key="6">
    <source>
        <dbReference type="ARBA" id="ARBA00022741"/>
    </source>
</evidence>
<proteinExistence type="inferred from homology"/>
<protein>
    <recommendedName>
        <fullName evidence="4">Methionine--tRNA ligase</fullName>
        <ecNumber evidence="3">6.1.1.10</ecNumber>
    </recommendedName>
    <alternativeName>
        <fullName evidence="10">Methionyl-tRNA synthetase</fullName>
    </alternativeName>
</protein>
<evidence type="ECO:0000256" key="7">
    <source>
        <dbReference type="ARBA" id="ARBA00022840"/>
    </source>
</evidence>
<keyword evidence="9 12" id="KW-0030">Aminoacyl-tRNA synthetase</keyword>
<dbReference type="PRINTS" id="PR01041">
    <property type="entry name" value="TRNASYNTHMET"/>
</dbReference>
<feature type="transmembrane region" description="Helical" evidence="13">
    <location>
        <begin position="462"/>
        <end position="481"/>
    </location>
</feature>
<sequence length="522" mass="63523">MYIKYYIVTSALPYANTALHIGHLAGVYIPSDLYVKFLIFSNKKVFFLSGSDEHGVSILLKSKNNLSILPKIINKYYYLNKYILKKFNIKYNSFIRTSSKLHKQYALKCFNYFKKKKYIFKKKTYQFYDKENKQFLPDRYIKGICKYCKNISYLDQCEKCGNFLDIDNIISPKSTINNNPLILKKTNNWFINIKKNLKYIKQYIKNNKKVWKKTTYNYIISLLKNKIKYRSITRDLNWGIFIKKKKVLYVWFEALIAYISSLKDITSKYKYYWNNNYTKIIQFIGKDNIIFHIILFPIILKYLKFKLPNNIISNEFLNYNNKKISSSKKYGIFCNEYIKKYPNKEDYLRFYLLYNSPENRDCNFSWKNFKIIINSKLNNIIGNYINRVFLLNKKKKIYKIKFSYKKENKINKYCLFILNKIKKNILEYKFKKSLFYYIKLSIYGNKYFTKKKIWKKSKYKKYINNNIIIIYYILQIMFLYLPNISKKLLKKLKIKQKKIKNIKKNNKIKINIINYSKFLYKI</sequence>
<dbReference type="SUPFAM" id="SSF57770">
    <property type="entry name" value="Methionyl-tRNA synthetase (MetRS), Zn-domain"/>
    <property type="match status" value="1"/>
</dbReference>
<dbReference type="PANTHER" id="PTHR45765:SF1">
    <property type="entry name" value="METHIONINE--TRNA LIGASE, CYTOPLASMIC"/>
    <property type="match status" value="1"/>
</dbReference>
<keyword evidence="13" id="KW-1133">Transmembrane helix</keyword>
<evidence type="ECO:0000256" key="4">
    <source>
        <dbReference type="ARBA" id="ARBA00018753"/>
    </source>
</evidence>
<comment type="function">
    <text evidence="1">Is required not only for elongation of protein synthesis but also for the initiation of all mRNA translation through initiator tRNA(fMet) aminoacylation.</text>
</comment>
<organism evidence="15">
    <name type="scientific">Candidatus Shikimatogenerans sp. Tduv</name>
    <dbReference type="NCBI Taxonomy" id="3158567"/>
    <lineage>
        <taxon>Bacteria</taxon>
        <taxon>Pseudomonadati</taxon>
        <taxon>Bacteroidota</taxon>
        <taxon>Flavobacteriia</taxon>
        <taxon>Flavobacteriales</taxon>
        <taxon>Candidatus Shikimatogenerans</taxon>
    </lineage>
</organism>
<evidence type="ECO:0000259" key="14">
    <source>
        <dbReference type="Pfam" id="PF09334"/>
    </source>
</evidence>
<keyword evidence="13" id="KW-0472">Membrane</keyword>
<evidence type="ECO:0000256" key="8">
    <source>
        <dbReference type="ARBA" id="ARBA00022917"/>
    </source>
</evidence>
<feature type="domain" description="Methionyl/Leucyl tRNA synthetase" evidence="14">
    <location>
        <begin position="6"/>
        <end position="388"/>
    </location>
</feature>
<reference evidence="15" key="1">
    <citation type="submission" date="2024-06" db="EMBL/GenBank/DDBJ databases">
        <title>Diversity, functionality, and evolutionary history of bacterial symbionts in false click beetles (Coleoptera, Throscidae).</title>
        <authorList>
            <person name="Wierz J.C."/>
            <person name="Malm H."/>
            <person name="Kaltenpoth M."/>
            <person name="Engl T."/>
        </authorList>
    </citation>
    <scope>NUCLEOTIDE SEQUENCE</scope>
    <source>
        <strain evidence="15">Tduv</strain>
    </source>
</reference>
<dbReference type="GO" id="GO:0004825">
    <property type="term" value="F:methionine-tRNA ligase activity"/>
    <property type="evidence" value="ECO:0007669"/>
    <property type="project" value="UniProtKB-EC"/>
</dbReference>
<evidence type="ECO:0000256" key="1">
    <source>
        <dbReference type="ARBA" id="ARBA00003314"/>
    </source>
</evidence>
<dbReference type="Gene3D" id="2.20.28.20">
    <property type="entry name" value="Methionyl-tRNA synthetase, Zn-domain"/>
    <property type="match status" value="1"/>
</dbReference>
<gene>
    <name evidence="15" type="primary">metG</name>
    <name evidence="15" type="ORF">ABNO50_00095</name>
</gene>
<dbReference type="SUPFAM" id="SSF47323">
    <property type="entry name" value="Anticodon-binding domain of a subclass of class I aminoacyl-tRNA synthetases"/>
    <property type="match status" value="1"/>
</dbReference>
<evidence type="ECO:0000256" key="2">
    <source>
        <dbReference type="ARBA" id="ARBA00008258"/>
    </source>
</evidence>
<feature type="transmembrane region" description="Helical" evidence="13">
    <location>
        <begin position="247"/>
        <end position="263"/>
    </location>
</feature>
<dbReference type="GO" id="GO:0006431">
    <property type="term" value="P:methionyl-tRNA aminoacylation"/>
    <property type="evidence" value="ECO:0007669"/>
    <property type="project" value="InterPro"/>
</dbReference>
<dbReference type="InterPro" id="IPR033911">
    <property type="entry name" value="MetRS_core"/>
</dbReference>
<dbReference type="Gene3D" id="1.10.730.10">
    <property type="entry name" value="Isoleucyl-tRNA Synthetase, Domain 1"/>
    <property type="match status" value="1"/>
</dbReference>
<evidence type="ECO:0000313" key="15">
    <source>
        <dbReference type="EMBL" id="XBT18392.1"/>
    </source>
</evidence>
<comment type="catalytic activity">
    <reaction evidence="11">
        <text>tRNA(Met) + L-methionine + ATP = L-methionyl-tRNA(Met) + AMP + diphosphate</text>
        <dbReference type="Rhea" id="RHEA:13481"/>
        <dbReference type="Rhea" id="RHEA-COMP:9667"/>
        <dbReference type="Rhea" id="RHEA-COMP:9698"/>
        <dbReference type="ChEBI" id="CHEBI:30616"/>
        <dbReference type="ChEBI" id="CHEBI:33019"/>
        <dbReference type="ChEBI" id="CHEBI:57844"/>
        <dbReference type="ChEBI" id="CHEBI:78442"/>
        <dbReference type="ChEBI" id="CHEBI:78530"/>
        <dbReference type="ChEBI" id="CHEBI:456215"/>
        <dbReference type="EC" id="6.1.1.10"/>
    </reaction>
</comment>
<evidence type="ECO:0000256" key="13">
    <source>
        <dbReference type="SAM" id="Phobius"/>
    </source>
</evidence>
<dbReference type="EC" id="6.1.1.10" evidence="3"/>
<dbReference type="PANTHER" id="PTHR45765">
    <property type="entry name" value="METHIONINE--TRNA LIGASE"/>
    <property type="match status" value="1"/>
</dbReference>